<proteinExistence type="predicted"/>
<accession>A0A6L9LB79</accession>
<dbReference type="AlphaFoldDB" id="A0A6L9LB79"/>
<dbReference type="EMBL" id="JAAFZH010000004">
    <property type="protein sequence ID" value="NDU95708.1"/>
    <property type="molecule type" value="Genomic_DNA"/>
</dbReference>
<protein>
    <submittedName>
        <fullName evidence="1">Uncharacterized protein</fullName>
    </submittedName>
</protein>
<evidence type="ECO:0000313" key="1">
    <source>
        <dbReference type="EMBL" id="NDU95708.1"/>
    </source>
</evidence>
<comment type="caution">
    <text evidence="1">The sequence shown here is derived from an EMBL/GenBank/DDBJ whole genome shotgun (WGS) entry which is preliminary data.</text>
</comment>
<dbReference type="Proteomes" id="UP000474175">
    <property type="component" value="Unassembled WGS sequence"/>
</dbReference>
<gene>
    <name evidence="1" type="ORF">GK108_12565</name>
</gene>
<dbReference type="RefSeq" id="WP_163948259.1">
    <property type="nucleotide sequence ID" value="NZ_JAAFZH010000004.1"/>
</dbReference>
<name>A0A6L9LB79_9BACT</name>
<sequence>MTTTQLTNMLRCAQARINQLEQNQSGGSGLITVTTLQDATDLTVTRATLVYILETDTTYQKTPTSLKPLVLDLSNI</sequence>
<organism evidence="1 2">
    <name type="scientific">Spirosoma terrae</name>
    <dbReference type="NCBI Taxonomy" id="1968276"/>
    <lineage>
        <taxon>Bacteria</taxon>
        <taxon>Pseudomonadati</taxon>
        <taxon>Bacteroidota</taxon>
        <taxon>Cytophagia</taxon>
        <taxon>Cytophagales</taxon>
        <taxon>Cytophagaceae</taxon>
        <taxon>Spirosoma</taxon>
    </lineage>
</organism>
<evidence type="ECO:0000313" key="2">
    <source>
        <dbReference type="Proteomes" id="UP000474175"/>
    </source>
</evidence>
<reference evidence="1 2" key="1">
    <citation type="submission" date="2020-02" db="EMBL/GenBank/DDBJ databases">
        <title>Draft genome sequence of two Spirosoma agri KCTC 52727 and Spirosoma terrae KCTC 52035.</title>
        <authorList>
            <person name="Rojas J."/>
            <person name="Ambika Manirajan B."/>
            <person name="Suarez C."/>
            <person name="Ratering S."/>
            <person name="Schnell S."/>
        </authorList>
    </citation>
    <scope>NUCLEOTIDE SEQUENCE [LARGE SCALE GENOMIC DNA]</scope>
    <source>
        <strain evidence="1 2">KCTC 52035</strain>
    </source>
</reference>
<keyword evidence="2" id="KW-1185">Reference proteome</keyword>